<dbReference type="OrthoDB" id="5645662at2"/>
<evidence type="ECO:0000313" key="4">
    <source>
        <dbReference type="EMBL" id="KEZ76679.1"/>
    </source>
</evidence>
<dbReference type="Pfam" id="PF07916">
    <property type="entry name" value="TraG_N"/>
    <property type="match status" value="1"/>
</dbReference>
<dbReference type="EMBL" id="APNK01000024">
    <property type="protein sequence ID" value="KEZ76679.1"/>
    <property type="molecule type" value="Genomic_DNA"/>
</dbReference>
<evidence type="ECO:0000313" key="5">
    <source>
        <dbReference type="Proteomes" id="UP000028302"/>
    </source>
</evidence>
<dbReference type="STRING" id="1304275.C41B8_13730"/>
<dbReference type="AlphaFoldDB" id="A0A084IIZ5"/>
<sequence length="502" mass="53609">MSADLTVFDFFENVVLMLGWIVSNAIWDVLNTTMLAAIPFAALIAREWYNARREGEDEGNKGLLSLNRIETTLYAMLLVYIFAAVPLLSVQFAPANFDQQYYQKCGVKTATGGTSTGAGAALGGKTADMPLWWALVHAISNGVTNAALGALPCNTDYQYLRTELDHTAIQDPTLRSEVARFQRWCYGRSRTQLFYASESLDADVAKDTDWIGSHYFLNTPGYYDSFQSHRLVQGFAYNASRDSGYGTHPSQGGYPTCKQWWSAAGNGLRTRLHDQIDTSLWQNIHAAFTSSTADDYAIRALLNTHGGMANGNSGSDVVSGSGGGNGLNSTIGTAAGALGAGLSWLPAEGMKDVAARAMPMVQYLLMMAIVIAIPVVIVISGYSMKVIGILTFGYFGMASLTFWFALSRWLNNNLVDLLYQSDAAKLGFMAGLSNAYDISILTLVQAAMVVVLPTAWLAMLGWAGAGAGSVLGNAVRGGSDEAGKAGKQGGAKAQNTASGGKL</sequence>
<feature type="transmembrane region" description="Helical" evidence="2">
    <location>
        <begin position="386"/>
        <end position="406"/>
    </location>
</feature>
<feature type="transmembrane region" description="Helical" evidence="2">
    <location>
        <begin position="438"/>
        <end position="459"/>
    </location>
</feature>
<proteinExistence type="predicted"/>
<keyword evidence="2" id="KW-0472">Membrane</keyword>
<keyword evidence="2" id="KW-0812">Transmembrane</keyword>
<reference evidence="4 5" key="1">
    <citation type="submission" date="2013-03" db="EMBL/GenBank/DDBJ databases">
        <title>Salinisphaera hydrothermalis C41B8 Genome Sequencing.</title>
        <authorList>
            <person name="Li C."/>
            <person name="Lai Q."/>
            <person name="Shao Z."/>
        </authorList>
    </citation>
    <scope>NUCLEOTIDE SEQUENCE [LARGE SCALE GENOMIC DNA]</scope>
    <source>
        <strain evidence="4 5">C41B8</strain>
    </source>
</reference>
<organism evidence="4 5">
    <name type="scientific">Salinisphaera hydrothermalis (strain C41B8)</name>
    <dbReference type="NCBI Taxonomy" id="1304275"/>
    <lineage>
        <taxon>Bacteria</taxon>
        <taxon>Pseudomonadati</taxon>
        <taxon>Pseudomonadota</taxon>
        <taxon>Gammaproteobacteria</taxon>
        <taxon>Salinisphaerales</taxon>
        <taxon>Salinisphaeraceae</taxon>
        <taxon>Salinisphaera</taxon>
    </lineage>
</organism>
<feature type="transmembrane region" description="Helical" evidence="2">
    <location>
        <begin position="73"/>
        <end position="93"/>
    </location>
</feature>
<dbReference type="InterPro" id="IPR012931">
    <property type="entry name" value="TraG_N_Proteobacteria"/>
</dbReference>
<dbReference type="Proteomes" id="UP000028302">
    <property type="component" value="Unassembled WGS sequence"/>
</dbReference>
<dbReference type="eggNOG" id="ENOG502Z7QR">
    <property type="taxonomic scope" value="Bacteria"/>
</dbReference>
<keyword evidence="5" id="KW-1185">Reference proteome</keyword>
<name>A0A084IIZ5_SALHC</name>
<keyword evidence="2" id="KW-1133">Transmembrane helix</keyword>
<gene>
    <name evidence="4" type="ORF">C41B8_13730</name>
</gene>
<feature type="transmembrane region" description="Helical" evidence="2">
    <location>
        <begin position="360"/>
        <end position="379"/>
    </location>
</feature>
<dbReference type="PATRIC" id="fig|1304275.5.peg.2807"/>
<evidence type="ECO:0000259" key="3">
    <source>
        <dbReference type="Pfam" id="PF07916"/>
    </source>
</evidence>
<protein>
    <recommendedName>
        <fullName evidence="3">TraG N-terminal Proteobacteria domain-containing protein</fullName>
    </recommendedName>
</protein>
<dbReference type="RefSeq" id="WP_037339312.1">
    <property type="nucleotide sequence ID" value="NZ_APNK01000024.1"/>
</dbReference>
<feature type="domain" description="TraG N-terminal Proteobacteria" evidence="3">
    <location>
        <begin position="8"/>
        <end position="479"/>
    </location>
</feature>
<feature type="transmembrane region" description="Helical" evidence="2">
    <location>
        <begin position="20"/>
        <end position="45"/>
    </location>
</feature>
<feature type="region of interest" description="Disordered" evidence="1">
    <location>
        <begin position="481"/>
        <end position="502"/>
    </location>
</feature>
<evidence type="ECO:0000256" key="2">
    <source>
        <dbReference type="SAM" id="Phobius"/>
    </source>
</evidence>
<comment type="caution">
    <text evidence="4">The sequence shown here is derived from an EMBL/GenBank/DDBJ whole genome shotgun (WGS) entry which is preliminary data.</text>
</comment>
<evidence type="ECO:0000256" key="1">
    <source>
        <dbReference type="SAM" id="MobiDB-lite"/>
    </source>
</evidence>
<accession>A0A084IIZ5</accession>